<dbReference type="RefSeq" id="WP_114375228.1">
    <property type="nucleotide sequence ID" value="NZ_CP031092.1"/>
</dbReference>
<accession>A0A345C2I9</accession>
<dbReference type="KEGG" id="rue:DT065_16465"/>
<proteinExistence type="predicted"/>
<organism evidence="1 2">
    <name type="scientific">Salicibibacter kimchii</name>
    <dbReference type="NCBI Taxonomy" id="2099786"/>
    <lineage>
        <taxon>Bacteria</taxon>
        <taxon>Bacillati</taxon>
        <taxon>Bacillota</taxon>
        <taxon>Bacilli</taxon>
        <taxon>Bacillales</taxon>
        <taxon>Bacillaceae</taxon>
        <taxon>Salicibibacter</taxon>
    </lineage>
</organism>
<name>A0A345C2I9_9BACI</name>
<reference evidence="1 2" key="1">
    <citation type="journal article" date="2018" name="J. Microbiol.">
        <title>Salicibibacter kimchii gen. nov., sp. nov., a moderately halophilic and alkalitolerant bacterium in the family Bacillaceae, isolated from kimchi.</title>
        <authorList>
            <person name="Jang J.Y."/>
            <person name="Oh Y.J."/>
            <person name="Lim S.K."/>
            <person name="Park H.K."/>
            <person name="Lee C."/>
            <person name="Kim J.Y."/>
            <person name="Lee M.A."/>
            <person name="Choi H.J."/>
        </authorList>
    </citation>
    <scope>NUCLEOTIDE SEQUENCE [LARGE SCALE GENOMIC DNA]</scope>
    <source>
        <strain evidence="1 2">NKC1-1</strain>
    </source>
</reference>
<dbReference type="OrthoDB" id="3196710at2"/>
<sequence length="115" mass="13473">MATSKKKANVSTDMKKVKQLLKQIPEDRQPIAQGIYNELIFIQNTLIELRQQVEEEGATAMFQQGKQEFLREHPALKAYNTTIQRFSLLYKQLVELLPDTDEQQETDELMEFIKE</sequence>
<dbReference type="Proteomes" id="UP000252100">
    <property type="component" value="Chromosome"/>
</dbReference>
<dbReference type="EMBL" id="CP031092">
    <property type="protein sequence ID" value="AXF57420.1"/>
    <property type="molecule type" value="Genomic_DNA"/>
</dbReference>
<protein>
    <submittedName>
        <fullName evidence="1">Uncharacterized protein</fullName>
    </submittedName>
</protein>
<evidence type="ECO:0000313" key="2">
    <source>
        <dbReference type="Proteomes" id="UP000252100"/>
    </source>
</evidence>
<gene>
    <name evidence="1" type="ORF">DT065_16465</name>
</gene>
<evidence type="ECO:0000313" key="1">
    <source>
        <dbReference type="EMBL" id="AXF57420.1"/>
    </source>
</evidence>
<keyword evidence="2" id="KW-1185">Reference proteome</keyword>
<dbReference type="AlphaFoldDB" id="A0A345C2I9"/>